<dbReference type="EMBL" id="LHPM01000018">
    <property type="protein sequence ID" value="OAL63237.1"/>
    <property type="molecule type" value="Genomic_DNA"/>
</dbReference>
<accession>A0A178EVB7</accession>
<feature type="compositionally biased region" description="Low complexity" evidence="1">
    <location>
        <begin position="388"/>
        <end position="399"/>
    </location>
</feature>
<comment type="caution">
    <text evidence="3">The sequence shown here is derived from an EMBL/GenBank/DDBJ whole genome shotgun (WGS) entry which is preliminary data.</text>
</comment>
<feature type="region of interest" description="Disordered" evidence="1">
    <location>
        <begin position="146"/>
        <end position="195"/>
    </location>
</feature>
<keyword evidence="2" id="KW-0812">Transmembrane</keyword>
<feature type="region of interest" description="Disordered" evidence="1">
    <location>
        <begin position="345"/>
        <end position="366"/>
    </location>
</feature>
<evidence type="ECO:0000313" key="3">
    <source>
        <dbReference type="EMBL" id="OAL63237.1"/>
    </source>
</evidence>
<feature type="compositionally biased region" description="Low complexity" evidence="1">
    <location>
        <begin position="345"/>
        <end position="355"/>
    </location>
</feature>
<dbReference type="AlphaFoldDB" id="A0A178EVB7"/>
<protein>
    <submittedName>
        <fullName evidence="3">Uncharacterized protein</fullName>
    </submittedName>
</protein>
<feature type="transmembrane region" description="Helical" evidence="2">
    <location>
        <begin position="106"/>
        <end position="130"/>
    </location>
</feature>
<reference evidence="3 4" key="1">
    <citation type="submission" date="2016-05" db="EMBL/GenBank/DDBJ databases">
        <title>Genome sequencing of Trichophyton rubrum CMCC(F)T1i isolated from hair.</title>
        <authorList>
            <person name="Zhan P."/>
            <person name="Tao Y."/>
            <person name="Liu W."/>
        </authorList>
    </citation>
    <scope>NUCLEOTIDE SEQUENCE [LARGE SCALE GENOMIC DNA]</scope>
    <source>
        <strain evidence="4">CMCC(F)T1i</strain>
    </source>
</reference>
<feature type="region of interest" description="Disordered" evidence="1">
    <location>
        <begin position="385"/>
        <end position="410"/>
    </location>
</feature>
<organism evidence="3 4">
    <name type="scientific">Trichophyton rubrum</name>
    <name type="common">Athlete's foot fungus</name>
    <name type="synonym">Epidermophyton rubrum</name>
    <dbReference type="NCBI Taxonomy" id="5551"/>
    <lineage>
        <taxon>Eukaryota</taxon>
        <taxon>Fungi</taxon>
        <taxon>Dikarya</taxon>
        <taxon>Ascomycota</taxon>
        <taxon>Pezizomycotina</taxon>
        <taxon>Eurotiomycetes</taxon>
        <taxon>Eurotiomycetidae</taxon>
        <taxon>Onygenales</taxon>
        <taxon>Arthrodermataceae</taxon>
        <taxon>Trichophyton</taxon>
    </lineage>
</organism>
<evidence type="ECO:0000256" key="2">
    <source>
        <dbReference type="SAM" id="Phobius"/>
    </source>
</evidence>
<sequence>MIDPSSQVHATRLCRPHLVRNGATGQRSSDGSEECLLPDSFQALRTSHNELVAWNRYINAPFFDSDGIWQNTSLRLTSFIGNMAPQYSPSIHIRTAGPEEAGQQTFVIACSLTGTGVFLTIVVFIFGYIWHCQMGSRRSRLLSRLKPSRKATRPSAEYNNDRDYELPNQITKPSPCAFPLKLKQPETMPPPPPPLPPPRYLQPLNPPSFHNRSLPGFQWKRKCPPKLEPLPETESFTHTTVRRFDRTSNQLSAFEQKEYGPVEFRGSLDELSTISNHVNISTGLTRTVLAHTYSDDGSHFMDNAIPSPSLYFSASIDVESLMFPSETNKTESCLLSRSRTKSSSIILLPGSSPDSKQNSVGSSKPLRVTPSIISRWRWVREMTEYQNEEPCPSECPTSPVWSDGTEQSSN</sequence>
<evidence type="ECO:0000256" key="1">
    <source>
        <dbReference type="SAM" id="MobiDB-lite"/>
    </source>
</evidence>
<proteinExistence type="predicted"/>
<dbReference type="Proteomes" id="UP000243015">
    <property type="component" value="Unassembled WGS sequence"/>
</dbReference>
<keyword evidence="2" id="KW-0472">Membrane</keyword>
<evidence type="ECO:0000313" key="4">
    <source>
        <dbReference type="Proteomes" id="UP000243015"/>
    </source>
</evidence>
<gene>
    <name evidence="3" type="ORF">A7C99_5627</name>
</gene>
<dbReference type="VEuPathDB" id="FungiDB:TERG_00721"/>
<keyword evidence="2" id="KW-1133">Transmembrane helix</keyword>
<name>A0A178EVB7_TRIRU</name>